<dbReference type="RefSeq" id="WP_390355402.1">
    <property type="nucleotide sequence ID" value="NZ_JBHUIZ010000006.1"/>
</dbReference>
<keyword evidence="3" id="KW-1185">Reference proteome</keyword>
<keyword evidence="1" id="KW-1133">Transmembrane helix</keyword>
<dbReference type="EC" id="1.-.-.-" evidence="2"/>
<keyword evidence="2" id="KW-0560">Oxidoreductase</keyword>
<dbReference type="PROSITE" id="PS51318">
    <property type="entry name" value="TAT"/>
    <property type="match status" value="1"/>
</dbReference>
<accession>A0ABU5C3X0</accession>
<organism evidence="2 3">
    <name type="scientific">Tigheibacillus halophilus</name>
    <dbReference type="NCBI Taxonomy" id="361280"/>
    <lineage>
        <taxon>Bacteria</taxon>
        <taxon>Bacillati</taxon>
        <taxon>Bacillota</taxon>
        <taxon>Bacilli</taxon>
        <taxon>Bacillales</taxon>
        <taxon>Bacillaceae</taxon>
        <taxon>Tigheibacillus</taxon>
    </lineage>
</organism>
<name>A0ABU5C3X0_9BACI</name>
<gene>
    <name evidence="2" type="ORF">RWE15_05440</name>
</gene>
<evidence type="ECO:0000256" key="1">
    <source>
        <dbReference type="SAM" id="Phobius"/>
    </source>
</evidence>
<sequence length="249" mass="27873">MAENKNQDVDMSRRKFLKNSAYVAGGVVGGGLIGSIFGVNLDGGSQQTSAPVTKAGPNYNQALMYFTKQKDFKVLSKATERIYPKDENGPGAEELGVPYFIDHQLAGSYGNNTQEYMQAPFHPGTNFQGYQTSLKRHEVFMEGIKSLEKQSQKDYQSSFIDLDTDQQDKILEAFEKDKVKMKGVQSSFFFNLLLSATLAGVYSDPLYGGNIDMQGWKMKEFPGSQMSYTDKIESKDFIKMEPKALNEHQ</sequence>
<dbReference type="GO" id="GO:0016491">
    <property type="term" value="F:oxidoreductase activity"/>
    <property type="evidence" value="ECO:0007669"/>
    <property type="project" value="UniProtKB-KW"/>
</dbReference>
<dbReference type="Pfam" id="PF13618">
    <property type="entry name" value="Gluconate_2-dh3"/>
    <property type="match status" value="1"/>
</dbReference>
<evidence type="ECO:0000313" key="2">
    <source>
        <dbReference type="EMBL" id="MDY0394017.1"/>
    </source>
</evidence>
<evidence type="ECO:0000313" key="3">
    <source>
        <dbReference type="Proteomes" id="UP001281447"/>
    </source>
</evidence>
<dbReference type="InterPro" id="IPR027056">
    <property type="entry name" value="Gluconate_2DH_su3"/>
</dbReference>
<feature type="transmembrane region" description="Helical" evidence="1">
    <location>
        <begin position="21"/>
        <end position="41"/>
    </location>
</feature>
<dbReference type="Proteomes" id="UP001281447">
    <property type="component" value="Unassembled WGS sequence"/>
</dbReference>
<protein>
    <submittedName>
        <fullName evidence="2">Gluconate 2-dehydrogenase subunit 3 family protein</fullName>
        <ecNumber evidence="2">1.-.-.-</ecNumber>
    </submittedName>
</protein>
<dbReference type="InterPro" id="IPR006311">
    <property type="entry name" value="TAT_signal"/>
</dbReference>
<reference evidence="2 3" key="1">
    <citation type="submission" date="2023-10" db="EMBL/GenBank/DDBJ databases">
        <title>Virgibacillus halophilus 5B73C genome.</title>
        <authorList>
            <person name="Miliotis G."/>
            <person name="Sengupta P."/>
            <person name="Hameed A."/>
            <person name="Chuvochina M."/>
            <person name="Mcdonagh F."/>
            <person name="Simpson A.C."/>
            <person name="Singh N.K."/>
            <person name="Rekha P.D."/>
            <person name="Raman K."/>
            <person name="Hugenholtz P."/>
            <person name="Venkateswaran K."/>
        </authorList>
    </citation>
    <scope>NUCLEOTIDE SEQUENCE [LARGE SCALE GENOMIC DNA]</scope>
    <source>
        <strain evidence="2 3">5B73C</strain>
    </source>
</reference>
<proteinExistence type="predicted"/>
<keyword evidence="1" id="KW-0472">Membrane</keyword>
<dbReference type="EMBL" id="JAWDIP010000003">
    <property type="protein sequence ID" value="MDY0394017.1"/>
    <property type="molecule type" value="Genomic_DNA"/>
</dbReference>
<comment type="caution">
    <text evidence="2">The sequence shown here is derived from an EMBL/GenBank/DDBJ whole genome shotgun (WGS) entry which is preliminary data.</text>
</comment>
<keyword evidence="1" id="KW-0812">Transmembrane</keyword>